<protein>
    <submittedName>
        <fullName evidence="1">Uncharacterized protein</fullName>
    </submittedName>
</protein>
<comment type="caution">
    <text evidence="1">The sequence shown here is derived from an EMBL/GenBank/DDBJ whole genome shotgun (WGS) entry which is preliminary data.</text>
</comment>
<evidence type="ECO:0000313" key="2">
    <source>
        <dbReference type="Proteomes" id="UP000003330"/>
    </source>
</evidence>
<evidence type="ECO:0000313" key="1">
    <source>
        <dbReference type="EMBL" id="EHI68639.1"/>
    </source>
</evidence>
<organism evidence="1 2">
    <name type="scientific">Streptococcus ictaluri 707-05</name>
    <dbReference type="NCBI Taxonomy" id="764299"/>
    <lineage>
        <taxon>Bacteria</taxon>
        <taxon>Bacillati</taxon>
        <taxon>Bacillota</taxon>
        <taxon>Bacilli</taxon>
        <taxon>Lactobacillales</taxon>
        <taxon>Streptococcaceae</taxon>
        <taxon>Streptococcus</taxon>
    </lineage>
</organism>
<gene>
    <name evidence="1" type="ORF">STRIC_0398</name>
</gene>
<dbReference type="STRING" id="764299.STRIC_0398"/>
<dbReference type="RefSeq" id="WP_008090643.1">
    <property type="nucleotide sequence ID" value="NZ_AEUX02000008.1"/>
</dbReference>
<dbReference type="AlphaFoldDB" id="G5K5R1"/>
<dbReference type="Proteomes" id="UP000003330">
    <property type="component" value="Unassembled WGS sequence"/>
</dbReference>
<reference evidence="1 2" key="1">
    <citation type="journal article" date="2014" name="Int. J. Syst. Evol. Microbiol.">
        <title>Phylogenomics and the dynamic genome evolution of the genus Streptococcus.</title>
        <authorList>
            <consortium name="The Broad Institute Genome Sequencing Platform"/>
            <person name="Richards V.P."/>
            <person name="Palmer S.R."/>
            <person name="Pavinski Bitar P.D."/>
            <person name="Qin X."/>
            <person name="Weinstock G.M."/>
            <person name="Highlander S.K."/>
            <person name="Town C.D."/>
            <person name="Burne R.A."/>
            <person name="Stanhope M.J."/>
        </authorList>
    </citation>
    <scope>NUCLEOTIDE SEQUENCE [LARGE SCALE GENOMIC DNA]</scope>
    <source>
        <strain evidence="1 2">707-05</strain>
    </source>
</reference>
<proteinExistence type="predicted"/>
<dbReference type="EMBL" id="AEUX02000008">
    <property type="protein sequence ID" value="EHI68639.1"/>
    <property type="molecule type" value="Genomic_DNA"/>
</dbReference>
<keyword evidence="2" id="KW-1185">Reference proteome</keyword>
<accession>G5K5R1</accession>
<sequence length="71" mass="8250">MASVEEMAKLTQKLDQLSDPNYDQIKKLEETSQQLHKAMEKKVSAKEFDQELETSAKTMLETLKTLESLYR</sequence>
<name>G5K5R1_9STRE</name>